<feature type="compositionally biased region" description="Pro residues" evidence="1">
    <location>
        <begin position="276"/>
        <end position="286"/>
    </location>
</feature>
<keyword evidence="2" id="KW-0812">Transmembrane</keyword>
<dbReference type="Proteomes" id="UP000230796">
    <property type="component" value="Unassembled WGS sequence"/>
</dbReference>
<keyword evidence="2" id="KW-1133">Transmembrane helix</keyword>
<accession>A0A2H0VIX9</accession>
<keyword evidence="2" id="KW-0472">Membrane</keyword>
<name>A0A2H0VIX9_9BACT</name>
<feature type="transmembrane region" description="Helical" evidence="2">
    <location>
        <begin position="339"/>
        <end position="361"/>
    </location>
</feature>
<evidence type="ECO:0000313" key="3">
    <source>
        <dbReference type="EMBL" id="PIR99052.1"/>
    </source>
</evidence>
<dbReference type="EMBL" id="PFAF01000029">
    <property type="protein sequence ID" value="PIR99052.1"/>
    <property type="molecule type" value="Genomic_DNA"/>
</dbReference>
<proteinExistence type="predicted"/>
<reference evidence="4" key="1">
    <citation type="submission" date="2017-09" db="EMBL/GenBank/DDBJ databases">
        <title>Depth-based differentiation of microbial function through sediment-hosted aquifers and enrichment of novel symbionts in the deep terrestrial subsurface.</title>
        <authorList>
            <person name="Probst A.J."/>
            <person name="Ladd B."/>
            <person name="Jarett J.K."/>
            <person name="Geller-Mcgrath D.E."/>
            <person name="Sieber C.M.K."/>
            <person name="Emerson J.B."/>
            <person name="Anantharaman K."/>
            <person name="Thomas B.C."/>
            <person name="Malmstrom R."/>
            <person name="Stieglmeier M."/>
            <person name="Klingl A."/>
            <person name="Woyke T."/>
            <person name="Ryan C.M."/>
            <person name="Banfield J.F."/>
        </authorList>
    </citation>
    <scope>NUCLEOTIDE SEQUENCE [LARGE SCALE GENOMIC DNA]</scope>
</reference>
<protein>
    <recommendedName>
        <fullName evidence="5">Baseplate protein J-like domain-containing protein</fullName>
    </recommendedName>
</protein>
<evidence type="ECO:0008006" key="5">
    <source>
        <dbReference type="Google" id="ProtNLM"/>
    </source>
</evidence>
<evidence type="ECO:0000313" key="4">
    <source>
        <dbReference type="Proteomes" id="UP000230796"/>
    </source>
</evidence>
<evidence type="ECO:0000256" key="1">
    <source>
        <dbReference type="SAM" id="MobiDB-lite"/>
    </source>
</evidence>
<organism evidence="3 4">
    <name type="scientific">Candidatus Collierbacteria bacterium CG10_big_fil_rev_8_21_14_0_10_44_9</name>
    <dbReference type="NCBI Taxonomy" id="1974535"/>
    <lineage>
        <taxon>Bacteria</taxon>
        <taxon>Candidatus Collieribacteriota</taxon>
    </lineage>
</organism>
<sequence>MKLGNFLGKLKGREKEEPKQFLALVLTDEVVQAAVWSVLEEKTEIIAIGTPVEWDGDTGTTSELITAVDATISNAVEGLSQEPNEVILGISHSWTDKDGVLGVKREFINKIRKELDLKALGYVTITDSILSYLKMQEGTPTTGVLIQVSRDELELVLVRLGHIEAIETIGRGDDVVEDVTEGIARFKIMENLPSRIILFNSMHNLEDIIQNLLSVNWQTQFNFLHLPKIEALSQDVTIRALSVAGGSEVAKSLGFAVSESVPAGPGLAGPDDLPARPGPNGDPQPEPALLTAEEIGFINPKDEPSSPITTKPPFVMPKLKLPSVVFPTLKFNLSFPKPLWWFLGGGFVLLVVLVFWLIWILPKATVIISVVPKEIDKEVELTLSGTDTSINFADMIVPASIELITESGEKLIETTGKKIVGNSTKGEVTIYNRTSTVKTLAKGVTFFAGSLKFTLDSETMVASGSSSNDYVGKSTGSITSSSIGAEYNLPPGTEFTIASFGKDSYVAKNDAALTGGTSEEVQVVGKDDQKILVKELTTKLLESIKNKSSQDRTPGIGIYLIDNSVKVDDASYSAKIGETAKTLTAKLTIKVSLLRYKTDDVTTLVNSSIDQAVPSGYIRADLPSTVELSASTVDDSGTTVRGSAKVKVALLPVVDSSHIQSLIKGKQASSLENILVSSVPGYVRTEIVVNPRWIPTRLKSIPLNPNNIIIQIASSL</sequence>
<gene>
    <name evidence="3" type="ORF">COT87_01540</name>
</gene>
<evidence type="ECO:0000256" key="2">
    <source>
        <dbReference type="SAM" id="Phobius"/>
    </source>
</evidence>
<dbReference type="AlphaFoldDB" id="A0A2H0VIX9"/>
<comment type="caution">
    <text evidence="3">The sequence shown here is derived from an EMBL/GenBank/DDBJ whole genome shotgun (WGS) entry which is preliminary data.</text>
</comment>
<feature type="region of interest" description="Disordered" evidence="1">
    <location>
        <begin position="266"/>
        <end position="286"/>
    </location>
</feature>